<keyword evidence="1" id="KW-0812">Transmembrane</keyword>
<reference evidence="2 3" key="1">
    <citation type="submission" date="2019-01" db="EMBL/GenBank/DDBJ databases">
        <authorList>
            <person name="Chen W.-M."/>
        </authorList>
    </citation>
    <scope>NUCLEOTIDE SEQUENCE [LARGE SCALE GENOMIC DNA]</scope>
    <source>
        <strain evidence="2 3">YBJ-36</strain>
    </source>
</reference>
<gene>
    <name evidence="2" type="ORF">EOD41_10175</name>
</gene>
<accession>A0A3S2UL94</accession>
<evidence type="ECO:0000256" key="1">
    <source>
        <dbReference type="SAM" id="Phobius"/>
    </source>
</evidence>
<name>A0A3S2UL94_9SPHI</name>
<evidence type="ECO:0000313" key="2">
    <source>
        <dbReference type="EMBL" id="RVU00987.1"/>
    </source>
</evidence>
<keyword evidence="1" id="KW-1133">Transmembrane helix</keyword>
<dbReference type="AlphaFoldDB" id="A0A3S2UL94"/>
<proteinExistence type="predicted"/>
<dbReference type="EMBL" id="SACK01000003">
    <property type="protein sequence ID" value="RVU00987.1"/>
    <property type="molecule type" value="Genomic_DNA"/>
</dbReference>
<evidence type="ECO:0000313" key="3">
    <source>
        <dbReference type="Proteomes" id="UP000282759"/>
    </source>
</evidence>
<keyword evidence="1" id="KW-0472">Membrane</keyword>
<sequence length="88" mass="9622">MRIFNGFYSTESYLPSFSSKNISFLVRLAVAATLVALLAISQSCSKKSLSKTIDATVKINDDRIVELSLSCSVQVGETLFGIPKKFIL</sequence>
<organism evidence="2 3">
    <name type="scientific">Mucilaginibacter limnophilus</name>
    <dbReference type="NCBI Taxonomy" id="1932778"/>
    <lineage>
        <taxon>Bacteria</taxon>
        <taxon>Pseudomonadati</taxon>
        <taxon>Bacteroidota</taxon>
        <taxon>Sphingobacteriia</taxon>
        <taxon>Sphingobacteriales</taxon>
        <taxon>Sphingobacteriaceae</taxon>
        <taxon>Mucilaginibacter</taxon>
    </lineage>
</organism>
<feature type="transmembrane region" description="Helical" evidence="1">
    <location>
        <begin position="22"/>
        <end position="41"/>
    </location>
</feature>
<comment type="caution">
    <text evidence="2">The sequence shown here is derived from an EMBL/GenBank/DDBJ whole genome shotgun (WGS) entry which is preliminary data.</text>
</comment>
<dbReference type="Proteomes" id="UP000282759">
    <property type="component" value="Unassembled WGS sequence"/>
</dbReference>
<keyword evidence="3" id="KW-1185">Reference proteome</keyword>
<protein>
    <submittedName>
        <fullName evidence="2">Uncharacterized protein</fullName>
    </submittedName>
</protein>